<dbReference type="Proteomes" id="UP000625551">
    <property type="component" value="Unassembled WGS sequence"/>
</dbReference>
<keyword evidence="1" id="KW-0732">Signal</keyword>
<dbReference type="EMBL" id="JACXAJ010000004">
    <property type="protein sequence ID" value="MBD1397525.1"/>
    <property type="molecule type" value="Genomic_DNA"/>
</dbReference>
<accession>A0ABR7XGW5</accession>
<dbReference type="RefSeq" id="WP_191183690.1">
    <property type="nucleotide sequence ID" value="NZ_JACXAJ010000004.1"/>
</dbReference>
<evidence type="ECO:0000313" key="3">
    <source>
        <dbReference type="Proteomes" id="UP000625551"/>
    </source>
</evidence>
<feature type="chain" id="PRO_5046264959" evidence="1">
    <location>
        <begin position="18"/>
        <end position="152"/>
    </location>
</feature>
<comment type="caution">
    <text evidence="2">The sequence shown here is derived from an EMBL/GenBank/DDBJ whole genome shotgun (WGS) entry which is preliminary data.</text>
</comment>
<keyword evidence="3" id="KW-1185">Reference proteome</keyword>
<organism evidence="2 3">
    <name type="scientific">Pontibacter aquaedesilientis</name>
    <dbReference type="NCBI Taxonomy" id="2766980"/>
    <lineage>
        <taxon>Bacteria</taxon>
        <taxon>Pseudomonadati</taxon>
        <taxon>Bacteroidota</taxon>
        <taxon>Cytophagia</taxon>
        <taxon>Cytophagales</taxon>
        <taxon>Hymenobacteraceae</taxon>
        <taxon>Pontibacter</taxon>
    </lineage>
</organism>
<gene>
    <name evidence="2" type="ORF">H9Q13_10135</name>
</gene>
<name>A0ABR7XGW5_9BACT</name>
<feature type="signal peptide" evidence="1">
    <location>
        <begin position="1"/>
        <end position="17"/>
    </location>
</feature>
<reference evidence="2 3" key="1">
    <citation type="submission" date="2020-09" db="EMBL/GenBank/DDBJ databases">
        <title>Genome sequencing and assembly of Pontibacter sp.</title>
        <authorList>
            <person name="Chhetri G."/>
        </authorList>
    </citation>
    <scope>NUCLEOTIDE SEQUENCE [LARGE SCALE GENOMIC DNA]</scope>
    <source>
        <strain evidence="2 3">JH31</strain>
    </source>
</reference>
<protein>
    <submittedName>
        <fullName evidence="2">Uncharacterized protein</fullName>
    </submittedName>
</protein>
<evidence type="ECO:0000313" key="2">
    <source>
        <dbReference type="EMBL" id="MBD1397525.1"/>
    </source>
</evidence>
<evidence type="ECO:0000256" key="1">
    <source>
        <dbReference type="SAM" id="SignalP"/>
    </source>
</evidence>
<sequence length="152" mass="17058">MKNRLLFLNLIFILALAASCGREVKEDIAVKERIGEIAEKVLVGSTAIPFSLDSLTSYTWEEVYIITPYTQIDRVKHITRADLSTIEETGIEYDDGKKVIAFINNGKLTSYVDLPRGSGDFAYLQDSILLYPFGSAEFRMVNKNGRAVVEKN</sequence>
<proteinExistence type="predicted"/>
<dbReference type="PROSITE" id="PS51257">
    <property type="entry name" value="PROKAR_LIPOPROTEIN"/>
    <property type="match status" value="1"/>
</dbReference>